<dbReference type="AlphaFoldDB" id="A0A5R9DY66"/>
<accession>A0A5R9DY66</accession>
<dbReference type="Proteomes" id="UP000305921">
    <property type="component" value="Unassembled WGS sequence"/>
</dbReference>
<dbReference type="InterPro" id="IPR025948">
    <property type="entry name" value="HTH-like_dom"/>
</dbReference>
<evidence type="ECO:0000313" key="2">
    <source>
        <dbReference type="EMBL" id="TLQ42611.1"/>
    </source>
</evidence>
<organism evidence="2 3">
    <name type="scientific">Streptomyces marianii</name>
    <dbReference type="NCBI Taxonomy" id="1817406"/>
    <lineage>
        <taxon>Bacteria</taxon>
        <taxon>Bacillati</taxon>
        <taxon>Actinomycetota</taxon>
        <taxon>Actinomycetes</taxon>
        <taxon>Kitasatosporales</taxon>
        <taxon>Streptomycetaceae</taxon>
        <taxon>Streptomyces</taxon>
    </lineage>
</organism>
<proteinExistence type="predicted"/>
<reference evidence="2 3" key="1">
    <citation type="submission" date="2019-05" db="EMBL/GenBank/DDBJ databases">
        <title>Streptomyces marianii sp. nov., a novel marine actinomycete from southern coast of India.</title>
        <authorList>
            <person name="Iniyan A.M."/>
            <person name="Wink J."/>
            <person name="Ramprasad E."/>
            <person name="Ramana C.V."/>
            <person name="Bunk B."/>
            <person name="Sproer C."/>
            <person name="Joseph F.-J.R.S."/>
            <person name="Vincent S.G.P."/>
        </authorList>
    </citation>
    <scope>NUCLEOTIDE SEQUENCE [LARGE SCALE GENOMIC DNA]</scope>
    <source>
        <strain evidence="2 3">ICN19</strain>
    </source>
</reference>
<feature type="domain" description="HTH-like" evidence="1">
    <location>
        <begin position="48"/>
        <end position="79"/>
    </location>
</feature>
<evidence type="ECO:0000259" key="1">
    <source>
        <dbReference type="Pfam" id="PF13276"/>
    </source>
</evidence>
<dbReference type="OrthoDB" id="4318092at2"/>
<keyword evidence="3" id="KW-1185">Reference proteome</keyword>
<dbReference type="EMBL" id="VAWE01000001">
    <property type="protein sequence ID" value="TLQ42611.1"/>
    <property type="molecule type" value="Genomic_DNA"/>
</dbReference>
<protein>
    <recommendedName>
        <fullName evidence="1">HTH-like domain-containing protein</fullName>
    </recommendedName>
</protein>
<name>A0A5R9DY66_9ACTN</name>
<dbReference type="Pfam" id="PF13276">
    <property type="entry name" value="HTH_21"/>
    <property type="match status" value="1"/>
</dbReference>
<sequence length="81" mass="9186">MSEMYRFICVEKAQFTVVLLCAVLGVARSSYYAWEAGKQARGVPEREDLALVQEITVIRVASKRTYGVPRVHAELRRRGAQ</sequence>
<evidence type="ECO:0000313" key="3">
    <source>
        <dbReference type="Proteomes" id="UP000305921"/>
    </source>
</evidence>
<comment type="caution">
    <text evidence="2">The sequence shown here is derived from an EMBL/GenBank/DDBJ whole genome shotgun (WGS) entry which is preliminary data.</text>
</comment>
<gene>
    <name evidence="2" type="ORF">FEF34_04955</name>
</gene>